<comment type="caution">
    <text evidence="1">The sequence shown here is derived from an EMBL/GenBank/DDBJ whole genome shotgun (WGS) entry which is preliminary data.</text>
</comment>
<reference evidence="2" key="1">
    <citation type="journal article" date="2019" name="Int. J. Syst. Evol. Microbiol.">
        <title>The Global Catalogue of Microorganisms (GCM) 10K type strain sequencing project: providing services to taxonomists for standard genome sequencing and annotation.</title>
        <authorList>
            <consortium name="The Broad Institute Genomics Platform"/>
            <consortium name="The Broad Institute Genome Sequencing Center for Infectious Disease"/>
            <person name="Wu L."/>
            <person name="Ma J."/>
        </authorList>
    </citation>
    <scope>NUCLEOTIDE SEQUENCE [LARGE SCALE GENOMIC DNA]</scope>
    <source>
        <strain evidence="2">CECT 7398</strain>
    </source>
</reference>
<gene>
    <name evidence="1" type="ORF">QWZ16_09665</name>
</gene>
<evidence type="ECO:0000313" key="1">
    <source>
        <dbReference type="EMBL" id="MDN3609964.1"/>
    </source>
</evidence>
<dbReference type="RefSeq" id="WP_290311694.1">
    <property type="nucleotide sequence ID" value="NZ_JAUFQC010000001.1"/>
</dbReference>
<keyword evidence="2" id="KW-1185">Reference proteome</keyword>
<name>A0ABT8BU39_9VIBR</name>
<proteinExistence type="predicted"/>
<dbReference type="EMBL" id="JAUFQC010000001">
    <property type="protein sequence ID" value="MDN3609964.1"/>
    <property type="molecule type" value="Genomic_DNA"/>
</dbReference>
<sequence length="61" mass="6910">MTRKNEQDKVISRVVGIGHQSDAKYRIVCVPLSSRQNSTKLMYFLSLKEAAQPSVLMMLLV</sequence>
<evidence type="ECO:0000313" key="2">
    <source>
        <dbReference type="Proteomes" id="UP001238540"/>
    </source>
</evidence>
<accession>A0ABT8BU39</accession>
<dbReference type="Proteomes" id="UP001238540">
    <property type="component" value="Unassembled WGS sequence"/>
</dbReference>
<organism evidence="1 2">
    <name type="scientific">Vibrio ostreicida</name>
    <dbReference type="NCBI Taxonomy" id="526588"/>
    <lineage>
        <taxon>Bacteria</taxon>
        <taxon>Pseudomonadati</taxon>
        <taxon>Pseudomonadota</taxon>
        <taxon>Gammaproteobacteria</taxon>
        <taxon>Vibrionales</taxon>
        <taxon>Vibrionaceae</taxon>
        <taxon>Vibrio</taxon>
    </lineage>
</organism>
<protein>
    <submittedName>
        <fullName evidence="1">Uncharacterized protein</fullName>
    </submittedName>
</protein>